<gene>
    <name evidence="2" type="ORF">BABAYKA_00080</name>
</gene>
<reference evidence="2" key="1">
    <citation type="submission" date="2022-05" db="EMBL/GenBank/DDBJ databases">
        <authorList>
            <person name="Friedrich I."/>
            <person name="Poehlein A."/>
            <person name="Schneider D."/>
            <person name="Hertel R."/>
            <person name="Daniel R."/>
        </authorList>
    </citation>
    <scope>NUCLEOTIDE SEQUENCE</scope>
</reference>
<keyword evidence="3" id="KW-1185">Reference proteome</keyword>
<evidence type="ECO:0000313" key="2">
    <source>
        <dbReference type="EMBL" id="USN16811.1"/>
    </source>
</evidence>
<organism evidence="2 3">
    <name type="scientific">Brevundimonas phage vB_BpoS-Babayka</name>
    <dbReference type="NCBI Taxonomy" id="2948596"/>
    <lineage>
        <taxon>Viruses</taxon>
        <taxon>Duplodnaviria</taxon>
        <taxon>Heunggongvirae</taxon>
        <taxon>Uroviricota</taxon>
        <taxon>Caudoviricetes</taxon>
        <taxon>Autographivirales</taxon>
        <taxon>Autonotataviridae</taxon>
        <taxon>Conareevirus</taxon>
        <taxon>Conareevirus babayka</taxon>
    </lineage>
</organism>
<evidence type="ECO:0000313" key="3">
    <source>
        <dbReference type="Proteomes" id="UP001057237"/>
    </source>
</evidence>
<sequence>MYQRIDYPGFGASHEDALGVVVSDEFGDDVYDFGRRHYEPEDDEPRGISDMIGDAGYHPDRTPVDVLMADTHLGLSVGFALLDDDA</sequence>
<dbReference type="EMBL" id="ON529868">
    <property type="protein sequence ID" value="USN16811.1"/>
    <property type="molecule type" value="Genomic_DNA"/>
</dbReference>
<accession>A0A9E7SMC2</accession>
<name>A0A9E7SMC2_9CAUD</name>
<feature type="region of interest" description="Disordered" evidence="1">
    <location>
        <begin position="36"/>
        <end position="55"/>
    </location>
</feature>
<proteinExistence type="predicted"/>
<protein>
    <submittedName>
        <fullName evidence="2">Uncharacterized protein</fullName>
    </submittedName>
</protein>
<dbReference type="Proteomes" id="UP001057237">
    <property type="component" value="Segment"/>
</dbReference>
<evidence type="ECO:0000256" key="1">
    <source>
        <dbReference type="SAM" id="MobiDB-lite"/>
    </source>
</evidence>